<feature type="compositionally biased region" description="Gly residues" evidence="9">
    <location>
        <begin position="164"/>
        <end position="178"/>
    </location>
</feature>
<dbReference type="KEGG" id="ksn:43590893"/>
<dbReference type="InterPro" id="IPR008271">
    <property type="entry name" value="Ser/Thr_kinase_AS"/>
</dbReference>
<dbReference type="EMBL" id="CP144057">
    <property type="protein sequence ID" value="WWD19485.1"/>
    <property type="molecule type" value="Genomic_DNA"/>
</dbReference>
<keyword evidence="12" id="KW-1185">Reference proteome</keyword>
<feature type="compositionally biased region" description="Basic and acidic residues" evidence="9">
    <location>
        <begin position="411"/>
        <end position="426"/>
    </location>
</feature>
<feature type="compositionally biased region" description="Basic and acidic residues" evidence="9">
    <location>
        <begin position="1186"/>
        <end position="1195"/>
    </location>
</feature>
<feature type="compositionally biased region" description="Polar residues" evidence="9">
    <location>
        <begin position="399"/>
        <end position="408"/>
    </location>
</feature>
<feature type="compositionally biased region" description="Basic residues" evidence="9">
    <location>
        <begin position="1196"/>
        <end position="1205"/>
    </location>
</feature>
<feature type="compositionally biased region" description="Polar residues" evidence="9">
    <location>
        <begin position="382"/>
        <end position="392"/>
    </location>
</feature>
<dbReference type="GeneID" id="43590893"/>
<dbReference type="GO" id="GO:0008353">
    <property type="term" value="F:RNA polymerase II CTD heptapeptide repeat kinase activity"/>
    <property type="evidence" value="ECO:0007669"/>
    <property type="project" value="UniProtKB-EC"/>
</dbReference>
<keyword evidence="7" id="KW-0067">ATP-binding</keyword>
<dbReference type="EC" id="2.7.11.23" evidence="2"/>
<feature type="region of interest" description="Disordered" evidence="9">
    <location>
        <begin position="1173"/>
        <end position="1205"/>
    </location>
</feature>
<feature type="compositionally biased region" description="Low complexity" evidence="9">
    <location>
        <begin position="848"/>
        <end position="868"/>
    </location>
</feature>
<evidence type="ECO:0000256" key="3">
    <source>
        <dbReference type="ARBA" id="ARBA00022527"/>
    </source>
</evidence>
<dbReference type="Gene3D" id="3.30.200.20">
    <property type="entry name" value="Phosphorylase Kinase, domain 1"/>
    <property type="match status" value="1"/>
</dbReference>
<dbReference type="FunFam" id="3.30.200.20:FF:000270">
    <property type="entry name" value="Serine/threonine-protein kinase bur1"/>
    <property type="match status" value="1"/>
</dbReference>
<sequence>MSDRASYDTYSMSRALSPPMPSYEPPSTSATSSRQAAPPTMPVKRESWRPGQQSSSAGASSSHPNNSGSGPSSDQFRSSGTAAPTGGNQNVWSSGGERRSRSPVSRRDGSPASSRGYERDRDSRRDRDREYDRDRERSRDRDRVRDRDRDRERSNRDDDRNRPGHGGGNSKKGTNGKGAGEERSWAAWNKKIEGSVRNDDHDRQRRDTDRRRSRDRSGRPSGGGRRTSPPPRKGKDKAEDEGRSWAAWKAKVDDTRESGRREDDNRRDEDRRRSGPNRNRKSNTYRPGEESPDRAEVAKERQRDAVPPRSPAPVGTVRGRRQSPDYGVGGPGRGRRESPDYGIGGARRDDISQRPTSPMHDRKRAPSSPIKPDAKRPRDRSPTTSRHSQSPSPERRKSFNTSSDQPRNSWGKRESHHSPPRERERSPIPPPRVRPSSPQQNNTGKRQGLPPQNEIFMSGAANGRRTDRPPIPPQQHPPAQSSWRNEQPNNRGTWNGNQYPPPPRAPSHGYVPDAPAGTHPSTNGHTYSRPPPSQTMNYQSQPPFPPSQPPPPPFGHAALPPSAPRTDTAYSSYAPLPSQPPLNGTSGPIKIAFGEVSPKKAGWRSISPQKPAVRRLFEDAASPSPASQDYTPPSTSQSQLNTSNAQGNQHHPDVYLDRIAASEQIYSQHLSTIAPYIQAAFNQWFAQGTNPPLTAFLVHYFGRQPSEMELNQIGSLLELRRKVTQDQEELRILHSQAKSVDLRNGNENGKEDDMDIVDTVNDKVGANSPSSKRRSSPKKGRSRSPTKPSGGANFIPIPLGATSRWTPNVKKNATSPSSTTHGPLPGKEEGPSSSARANVGPPTTQHASSSSSSNPRSSTQIDSTQTSTFEKPAPKPPFNPSGEMYEKISHVGEGTYGKVYKARSNETGEMVALKRIRMEGERDGFPVTAMREIKLLQALRHENVLKLMEMVVSTGSVYMVLEYMDHDMTGLLAHPTLQFSPANIKSLNHQMLSGLAYLHDRGILHRDMKGSNILLNSSGELKLADFGLARVYSKRHRDDYTNRVITLWYRSPELLLGETVYGPEVDMWSAGCIMLELSTSKPVFQGTDEIHQLEVIYSIMGTPTEEDWPEVKELPWYELVKPKEKVASKFRESFAKWLTPAALDLAEGLLFHNPVKRLSALAALETAYFTTEEPKMEKPTQLAGMGEHHEMSAKQDRHRRRMEGK</sequence>
<dbReference type="PANTHER" id="PTHR24056:SF546">
    <property type="entry name" value="CYCLIN-DEPENDENT KINASE 12"/>
    <property type="match status" value="1"/>
</dbReference>
<evidence type="ECO:0000256" key="7">
    <source>
        <dbReference type="ARBA" id="ARBA00022840"/>
    </source>
</evidence>
<organism evidence="11 12">
    <name type="scientific">Kwoniella shandongensis</name>
    <dbReference type="NCBI Taxonomy" id="1734106"/>
    <lineage>
        <taxon>Eukaryota</taxon>
        <taxon>Fungi</taxon>
        <taxon>Dikarya</taxon>
        <taxon>Basidiomycota</taxon>
        <taxon>Agaricomycotina</taxon>
        <taxon>Tremellomycetes</taxon>
        <taxon>Tremellales</taxon>
        <taxon>Cryptococcaceae</taxon>
        <taxon>Kwoniella</taxon>
    </lineage>
</organism>
<comment type="similarity">
    <text evidence="1">Belongs to the protein kinase superfamily. CMGC Ser/Thr protein kinase family. CDC2/CDKX subfamily.</text>
</comment>
<feature type="domain" description="Protein kinase" evidence="10">
    <location>
        <begin position="885"/>
        <end position="1169"/>
    </location>
</feature>
<dbReference type="FunFam" id="1.10.510.10:FF:000415">
    <property type="entry name" value="CMGC/CDK/CRK7 protein kinase, variant"/>
    <property type="match status" value="1"/>
</dbReference>
<feature type="compositionally biased region" description="Basic and acidic residues" evidence="9">
    <location>
        <begin position="116"/>
        <end position="162"/>
    </location>
</feature>
<feature type="compositionally biased region" description="Polar residues" evidence="9">
    <location>
        <begin position="481"/>
        <end position="498"/>
    </location>
</feature>
<reference evidence="11" key="2">
    <citation type="submission" date="2024-01" db="EMBL/GenBank/DDBJ databases">
        <title>Comparative genomics of Cryptococcus and Kwoniella reveals pathogenesis evolution and contrasting modes of karyotype evolution via chromosome fusion or intercentromeric recombination.</title>
        <authorList>
            <person name="Coelho M.A."/>
            <person name="David-Palma M."/>
            <person name="Shea T."/>
            <person name="Bowers K."/>
            <person name="McGinley-Smith S."/>
            <person name="Mohammad A.W."/>
            <person name="Gnirke A."/>
            <person name="Yurkov A.M."/>
            <person name="Nowrousian M."/>
            <person name="Sun S."/>
            <person name="Cuomo C.A."/>
            <person name="Heitman J."/>
        </authorList>
    </citation>
    <scope>NUCLEOTIDE SEQUENCE</scope>
    <source>
        <strain evidence="11">CBS 12478</strain>
    </source>
</reference>
<dbReference type="AlphaFoldDB" id="A0A5M6BX67"/>
<name>A0A5M6BX67_9TREE</name>
<feature type="compositionally biased region" description="Polar residues" evidence="9">
    <location>
        <begin position="624"/>
        <end position="649"/>
    </location>
</feature>
<dbReference type="SMART" id="SM00220">
    <property type="entry name" value="S_TKc"/>
    <property type="match status" value="1"/>
</dbReference>
<dbReference type="PROSITE" id="PS00107">
    <property type="entry name" value="PROTEIN_KINASE_ATP"/>
    <property type="match status" value="1"/>
</dbReference>
<feature type="compositionally biased region" description="Low complexity" evidence="9">
    <location>
        <begin position="51"/>
        <end position="73"/>
    </location>
</feature>
<feature type="region of interest" description="Disordered" evidence="9">
    <location>
        <begin position="760"/>
        <end position="884"/>
    </location>
</feature>
<feature type="compositionally biased region" description="Basic residues" evidence="9">
    <location>
        <begin position="274"/>
        <end position="283"/>
    </location>
</feature>
<dbReference type="SUPFAM" id="SSF56112">
    <property type="entry name" value="Protein kinase-like (PK-like)"/>
    <property type="match status" value="1"/>
</dbReference>
<feature type="compositionally biased region" description="Basic and acidic residues" evidence="9">
    <location>
        <begin position="372"/>
        <end position="381"/>
    </location>
</feature>
<keyword evidence="4" id="KW-0808">Transferase</keyword>
<feature type="compositionally biased region" description="Polar residues" evidence="9">
    <location>
        <begin position="831"/>
        <end position="847"/>
    </location>
</feature>
<dbReference type="Pfam" id="PF00069">
    <property type="entry name" value="Pkinase"/>
    <property type="match status" value="1"/>
</dbReference>
<dbReference type="GO" id="GO:0005524">
    <property type="term" value="F:ATP binding"/>
    <property type="evidence" value="ECO:0007669"/>
    <property type="project" value="UniProtKB-UniRule"/>
</dbReference>
<protein>
    <recommendedName>
        <fullName evidence="2">[RNA-polymerase]-subunit kinase</fullName>
        <ecNumber evidence="2">2.7.11.23</ecNumber>
    </recommendedName>
</protein>
<evidence type="ECO:0000313" key="12">
    <source>
        <dbReference type="Proteomes" id="UP000322225"/>
    </source>
</evidence>
<dbReference type="GO" id="GO:0030332">
    <property type="term" value="F:cyclin binding"/>
    <property type="evidence" value="ECO:0007669"/>
    <property type="project" value="TreeGrafter"/>
</dbReference>
<dbReference type="InterPro" id="IPR050108">
    <property type="entry name" value="CDK"/>
</dbReference>
<evidence type="ECO:0000256" key="6">
    <source>
        <dbReference type="ARBA" id="ARBA00022777"/>
    </source>
</evidence>
<dbReference type="InterPro" id="IPR000719">
    <property type="entry name" value="Prot_kinase_dom"/>
</dbReference>
<feature type="compositionally biased region" description="Pro residues" evidence="9">
    <location>
        <begin position="542"/>
        <end position="554"/>
    </location>
</feature>
<feature type="compositionally biased region" description="Polar residues" evidence="9">
    <location>
        <begin position="25"/>
        <end position="35"/>
    </location>
</feature>
<gene>
    <name evidence="11" type="ORF">CI109_103945</name>
</gene>
<feature type="region of interest" description="Disordered" evidence="9">
    <location>
        <begin position="1"/>
        <end position="589"/>
    </location>
</feature>
<dbReference type="PROSITE" id="PS50011">
    <property type="entry name" value="PROTEIN_KINASE_DOM"/>
    <property type="match status" value="1"/>
</dbReference>
<evidence type="ECO:0000259" key="10">
    <source>
        <dbReference type="PROSITE" id="PS50011"/>
    </source>
</evidence>
<feature type="compositionally biased region" description="Basic and acidic residues" evidence="9">
    <location>
        <begin position="179"/>
        <end position="218"/>
    </location>
</feature>
<feature type="compositionally biased region" description="Basic and acidic residues" evidence="9">
    <location>
        <begin position="250"/>
        <end position="273"/>
    </location>
</feature>
<dbReference type="InterPro" id="IPR017441">
    <property type="entry name" value="Protein_kinase_ATP_BS"/>
</dbReference>
<reference evidence="11" key="1">
    <citation type="submission" date="2017-08" db="EMBL/GenBank/DDBJ databases">
        <authorList>
            <person name="Cuomo C."/>
            <person name="Billmyre B."/>
            <person name="Heitman J."/>
        </authorList>
    </citation>
    <scope>NUCLEOTIDE SEQUENCE</scope>
    <source>
        <strain evidence="11">CBS 12478</strain>
    </source>
</reference>
<evidence type="ECO:0000256" key="9">
    <source>
        <dbReference type="SAM" id="MobiDB-lite"/>
    </source>
</evidence>
<dbReference type="OrthoDB" id="204883at2759"/>
<dbReference type="RefSeq" id="XP_031858933.1">
    <property type="nucleotide sequence ID" value="XM_032006730.1"/>
</dbReference>
<evidence type="ECO:0000256" key="5">
    <source>
        <dbReference type="ARBA" id="ARBA00022741"/>
    </source>
</evidence>
<proteinExistence type="inferred from homology"/>
<dbReference type="Gene3D" id="1.10.510.10">
    <property type="entry name" value="Transferase(Phosphotransferase) domain 1"/>
    <property type="match status" value="1"/>
</dbReference>
<dbReference type="PANTHER" id="PTHR24056">
    <property type="entry name" value="CELL DIVISION PROTEIN KINASE"/>
    <property type="match status" value="1"/>
</dbReference>
<evidence type="ECO:0000256" key="2">
    <source>
        <dbReference type="ARBA" id="ARBA00012409"/>
    </source>
</evidence>
<feature type="compositionally biased region" description="Basic and acidic residues" evidence="9">
    <location>
        <begin position="96"/>
        <end position="109"/>
    </location>
</feature>
<dbReference type="InterPro" id="IPR011009">
    <property type="entry name" value="Kinase-like_dom_sf"/>
</dbReference>
<dbReference type="Proteomes" id="UP000322225">
    <property type="component" value="Chromosome 7"/>
</dbReference>
<accession>A0A5M6BX67</accession>
<dbReference type="GO" id="GO:0008024">
    <property type="term" value="C:cyclin/CDK positive transcription elongation factor complex"/>
    <property type="evidence" value="ECO:0007669"/>
    <property type="project" value="TreeGrafter"/>
</dbReference>
<feature type="compositionally biased region" description="Polar residues" evidence="9">
    <location>
        <begin position="803"/>
        <end position="821"/>
    </location>
</feature>
<evidence type="ECO:0000256" key="1">
    <source>
        <dbReference type="ARBA" id="ARBA00006485"/>
    </source>
</evidence>
<keyword evidence="5" id="KW-0547">Nucleotide-binding</keyword>
<keyword evidence="3" id="KW-0723">Serine/threonine-protein kinase</keyword>
<comment type="catalytic activity">
    <reaction evidence="8">
        <text>[DNA-directed RNA polymerase] + ATP = phospho-[DNA-directed RNA polymerase] + ADP + H(+)</text>
        <dbReference type="Rhea" id="RHEA:10216"/>
        <dbReference type="Rhea" id="RHEA-COMP:11321"/>
        <dbReference type="Rhea" id="RHEA-COMP:11322"/>
        <dbReference type="ChEBI" id="CHEBI:15378"/>
        <dbReference type="ChEBI" id="CHEBI:30616"/>
        <dbReference type="ChEBI" id="CHEBI:43176"/>
        <dbReference type="ChEBI" id="CHEBI:68546"/>
        <dbReference type="ChEBI" id="CHEBI:456216"/>
        <dbReference type="EC" id="2.7.11.23"/>
    </reaction>
</comment>
<dbReference type="PROSITE" id="PS00108">
    <property type="entry name" value="PROTEIN_KINASE_ST"/>
    <property type="match status" value="1"/>
</dbReference>
<keyword evidence="6" id="KW-0418">Kinase</keyword>
<feature type="compositionally biased region" description="Basic and acidic residues" evidence="9">
    <location>
        <begin position="287"/>
        <end position="306"/>
    </location>
</feature>
<evidence type="ECO:0000256" key="4">
    <source>
        <dbReference type="ARBA" id="ARBA00022679"/>
    </source>
</evidence>
<dbReference type="CDD" id="cd07840">
    <property type="entry name" value="STKc_CDK9_like"/>
    <property type="match status" value="1"/>
</dbReference>
<dbReference type="GO" id="GO:0032968">
    <property type="term" value="P:positive regulation of transcription elongation by RNA polymerase II"/>
    <property type="evidence" value="ECO:0007669"/>
    <property type="project" value="TreeGrafter"/>
</dbReference>
<evidence type="ECO:0000256" key="8">
    <source>
        <dbReference type="ARBA" id="ARBA00049280"/>
    </source>
</evidence>
<evidence type="ECO:0000313" key="11">
    <source>
        <dbReference type="EMBL" id="WWD19485.1"/>
    </source>
</evidence>
<feature type="region of interest" description="Disordered" evidence="9">
    <location>
        <begin position="620"/>
        <end position="650"/>
    </location>
</feature>
<feature type="compositionally biased region" description="Basic residues" evidence="9">
    <location>
        <begin position="771"/>
        <end position="784"/>
    </location>
</feature>
<feature type="compositionally biased region" description="Polar residues" evidence="9">
    <location>
        <begin position="74"/>
        <end position="93"/>
    </location>
</feature>